<gene>
    <name evidence="14" type="ORF">EV664_11752</name>
</gene>
<dbReference type="InterPro" id="IPR008250">
    <property type="entry name" value="ATPase_P-typ_transduc_dom_A_sf"/>
</dbReference>
<dbReference type="InterPro" id="IPR023214">
    <property type="entry name" value="HAD_sf"/>
</dbReference>
<evidence type="ECO:0000256" key="1">
    <source>
        <dbReference type="ARBA" id="ARBA00004651"/>
    </source>
</evidence>
<dbReference type="InterPro" id="IPR001757">
    <property type="entry name" value="P_typ_ATPase"/>
</dbReference>
<dbReference type="InterPro" id="IPR018303">
    <property type="entry name" value="ATPase_P-typ_P_site"/>
</dbReference>
<dbReference type="InterPro" id="IPR036412">
    <property type="entry name" value="HAD-like_sf"/>
</dbReference>
<evidence type="ECO:0000256" key="3">
    <source>
        <dbReference type="ARBA" id="ARBA00022475"/>
    </source>
</evidence>
<dbReference type="GO" id="GO:0016887">
    <property type="term" value="F:ATP hydrolysis activity"/>
    <property type="evidence" value="ECO:0007669"/>
    <property type="project" value="InterPro"/>
</dbReference>
<evidence type="ECO:0000256" key="6">
    <source>
        <dbReference type="ARBA" id="ARBA00022741"/>
    </source>
</evidence>
<feature type="transmembrane region" description="Helical" evidence="11">
    <location>
        <begin position="149"/>
        <end position="169"/>
    </location>
</feature>
<evidence type="ECO:0000256" key="11">
    <source>
        <dbReference type="RuleBase" id="RU362081"/>
    </source>
</evidence>
<feature type="transmembrane region" description="Helical" evidence="11">
    <location>
        <begin position="374"/>
        <end position="396"/>
    </location>
</feature>
<keyword evidence="4 11" id="KW-0812">Transmembrane</keyword>
<dbReference type="GO" id="GO:0005524">
    <property type="term" value="F:ATP binding"/>
    <property type="evidence" value="ECO:0007669"/>
    <property type="project" value="UniProtKB-UniRule"/>
</dbReference>
<dbReference type="SFLD" id="SFLDF00027">
    <property type="entry name" value="p-type_atpase"/>
    <property type="match status" value="1"/>
</dbReference>
<dbReference type="SFLD" id="SFLDG00002">
    <property type="entry name" value="C1.7:_P-type_atpase_like"/>
    <property type="match status" value="1"/>
</dbReference>
<evidence type="ECO:0000259" key="13">
    <source>
        <dbReference type="Pfam" id="PF19335"/>
    </source>
</evidence>
<comment type="subcellular location">
    <subcellularLocation>
        <location evidence="1">Cell membrane</location>
        <topology evidence="1">Multi-pass membrane protein</topology>
    </subcellularLocation>
</comment>
<evidence type="ECO:0000313" key="14">
    <source>
        <dbReference type="EMBL" id="TDN78431.1"/>
    </source>
</evidence>
<accession>A0A4R6FB88</accession>
<dbReference type="PANTHER" id="PTHR43520:SF8">
    <property type="entry name" value="P-TYPE CU(+) TRANSPORTER"/>
    <property type="match status" value="1"/>
</dbReference>
<feature type="transmembrane region" description="Helical" evidence="11">
    <location>
        <begin position="181"/>
        <end position="208"/>
    </location>
</feature>
<dbReference type="PRINTS" id="PR00119">
    <property type="entry name" value="CATATPASE"/>
</dbReference>
<dbReference type="GO" id="GO:0055070">
    <property type="term" value="P:copper ion homeostasis"/>
    <property type="evidence" value="ECO:0007669"/>
    <property type="project" value="TreeGrafter"/>
</dbReference>
<evidence type="ECO:0000256" key="5">
    <source>
        <dbReference type="ARBA" id="ARBA00022723"/>
    </source>
</evidence>
<dbReference type="FunFam" id="2.70.150.10:FF:000020">
    <property type="entry name" value="Copper-exporting P-type ATPase A"/>
    <property type="match status" value="1"/>
</dbReference>
<evidence type="ECO:0000256" key="8">
    <source>
        <dbReference type="ARBA" id="ARBA00022967"/>
    </source>
</evidence>
<dbReference type="NCBIfam" id="TIGR01511">
    <property type="entry name" value="ATPase-IB1_Cu"/>
    <property type="match status" value="1"/>
</dbReference>
<keyword evidence="5 11" id="KW-0479">Metal-binding</keyword>
<dbReference type="PROSITE" id="PS00154">
    <property type="entry name" value="ATPASE_E1_E2"/>
    <property type="match status" value="1"/>
</dbReference>
<dbReference type="InterPro" id="IPR045800">
    <property type="entry name" value="HMBD"/>
</dbReference>
<dbReference type="InterPro" id="IPR023298">
    <property type="entry name" value="ATPase_P-typ_TM_dom_sf"/>
</dbReference>
<protein>
    <submittedName>
        <fullName evidence="14">Cu+-exporting ATPase</fullName>
    </submittedName>
</protein>
<organism evidence="14 15">
    <name type="scientific">Stakelama pacifica</name>
    <dbReference type="NCBI Taxonomy" id="517720"/>
    <lineage>
        <taxon>Bacteria</taxon>
        <taxon>Pseudomonadati</taxon>
        <taxon>Pseudomonadota</taxon>
        <taxon>Alphaproteobacteria</taxon>
        <taxon>Sphingomonadales</taxon>
        <taxon>Sphingomonadaceae</taxon>
        <taxon>Stakelama</taxon>
    </lineage>
</organism>
<dbReference type="PRINTS" id="PR00943">
    <property type="entry name" value="CUATPASE"/>
</dbReference>
<feature type="transmembrane region" description="Helical" evidence="11">
    <location>
        <begin position="220"/>
        <end position="239"/>
    </location>
</feature>
<feature type="domain" description="Heavy metal binding" evidence="13">
    <location>
        <begin position="69"/>
        <end position="93"/>
    </location>
</feature>
<evidence type="ECO:0000256" key="9">
    <source>
        <dbReference type="ARBA" id="ARBA00022989"/>
    </source>
</evidence>
<dbReference type="NCBIfam" id="TIGR01525">
    <property type="entry name" value="ATPase-IB_hvy"/>
    <property type="match status" value="1"/>
</dbReference>
<dbReference type="Proteomes" id="UP000295493">
    <property type="component" value="Unassembled WGS sequence"/>
</dbReference>
<keyword evidence="15" id="KW-1185">Reference proteome</keyword>
<evidence type="ECO:0000256" key="7">
    <source>
        <dbReference type="ARBA" id="ARBA00022840"/>
    </source>
</evidence>
<dbReference type="SUPFAM" id="SSF81653">
    <property type="entry name" value="Calcium ATPase, transduction domain A"/>
    <property type="match status" value="1"/>
</dbReference>
<keyword evidence="9 11" id="KW-1133">Transmembrane helix</keyword>
<dbReference type="GO" id="GO:0005886">
    <property type="term" value="C:plasma membrane"/>
    <property type="evidence" value="ECO:0007669"/>
    <property type="project" value="UniProtKB-SubCell"/>
</dbReference>
<evidence type="ECO:0000259" key="12">
    <source>
        <dbReference type="Pfam" id="PF00122"/>
    </source>
</evidence>
<dbReference type="Pfam" id="PF00122">
    <property type="entry name" value="E1-E2_ATPase"/>
    <property type="match status" value="1"/>
</dbReference>
<dbReference type="InterPro" id="IPR027256">
    <property type="entry name" value="P-typ_ATPase_IB"/>
</dbReference>
<dbReference type="GO" id="GO:0043682">
    <property type="term" value="F:P-type divalent copper transporter activity"/>
    <property type="evidence" value="ECO:0007669"/>
    <property type="project" value="TreeGrafter"/>
</dbReference>
<dbReference type="PANTHER" id="PTHR43520">
    <property type="entry name" value="ATP7, ISOFORM B"/>
    <property type="match status" value="1"/>
</dbReference>
<dbReference type="Gene3D" id="3.40.1110.10">
    <property type="entry name" value="Calcium-transporting ATPase, cytoplasmic domain N"/>
    <property type="match status" value="1"/>
</dbReference>
<dbReference type="InterPro" id="IPR059000">
    <property type="entry name" value="ATPase_P-type_domA"/>
</dbReference>
<dbReference type="SUPFAM" id="SSF56784">
    <property type="entry name" value="HAD-like"/>
    <property type="match status" value="1"/>
</dbReference>
<evidence type="ECO:0000256" key="10">
    <source>
        <dbReference type="ARBA" id="ARBA00023136"/>
    </source>
</evidence>
<comment type="caution">
    <text evidence="14">The sequence shown here is derived from an EMBL/GenBank/DDBJ whole genome shotgun (WGS) entry which is preliminary data.</text>
</comment>
<dbReference type="AlphaFoldDB" id="A0A4R6FB88"/>
<dbReference type="GO" id="GO:0060003">
    <property type="term" value="P:copper ion export"/>
    <property type="evidence" value="ECO:0007669"/>
    <property type="project" value="UniProtKB-ARBA"/>
</dbReference>
<dbReference type="Pfam" id="PF19335">
    <property type="entry name" value="HMBD"/>
    <property type="match status" value="2"/>
</dbReference>
<name>A0A4R6FB88_9SPHN</name>
<feature type="transmembrane region" description="Helical" evidence="11">
    <location>
        <begin position="743"/>
        <end position="765"/>
    </location>
</feature>
<dbReference type="InterPro" id="IPR044492">
    <property type="entry name" value="P_typ_ATPase_HD_dom"/>
</dbReference>
<feature type="transmembrane region" description="Helical" evidence="11">
    <location>
        <begin position="718"/>
        <end position="737"/>
    </location>
</feature>
<dbReference type="Gene3D" id="3.40.50.1000">
    <property type="entry name" value="HAD superfamily/HAD-like"/>
    <property type="match status" value="1"/>
</dbReference>
<dbReference type="InterPro" id="IPR023299">
    <property type="entry name" value="ATPase_P-typ_cyto_dom_N"/>
</dbReference>
<feature type="transmembrane region" description="Helical" evidence="11">
    <location>
        <begin position="402"/>
        <end position="425"/>
    </location>
</feature>
<dbReference type="EMBL" id="SNWD01000017">
    <property type="protein sequence ID" value="TDN78431.1"/>
    <property type="molecule type" value="Genomic_DNA"/>
</dbReference>
<dbReference type="NCBIfam" id="TIGR01494">
    <property type="entry name" value="ATPase_P-type"/>
    <property type="match status" value="1"/>
</dbReference>
<dbReference type="Pfam" id="PF00702">
    <property type="entry name" value="Hydrolase"/>
    <property type="match status" value="1"/>
</dbReference>
<evidence type="ECO:0000313" key="15">
    <source>
        <dbReference type="Proteomes" id="UP000295493"/>
    </source>
</evidence>
<dbReference type="GO" id="GO:0005507">
    <property type="term" value="F:copper ion binding"/>
    <property type="evidence" value="ECO:0007669"/>
    <property type="project" value="TreeGrafter"/>
</dbReference>
<evidence type="ECO:0000256" key="4">
    <source>
        <dbReference type="ARBA" id="ARBA00022692"/>
    </source>
</evidence>
<feature type="domain" description="P-type ATPase A" evidence="12">
    <location>
        <begin position="257"/>
        <end position="357"/>
    </location>
</feature>
<keyword evidence="8" id="KW-1278">Translocase</keyword>
<keyword evidence="10 11" id="KW-0472">Membrane</keyword>
<dbReference type="CDD" id="cd02094">
    <property type="entry name" value="P-type_ATPase_Cu-like"/>
    <property type="match status" value="1"/>
</dbReference>
<sequence>MITFNCPMHPEIRQEGPGECPKCGMHLVPEGEAGQSGSHGHANCSGHAAEAAPDDGRYNHVPSDYAGPVYTCPMHPQVRQTHPGSCPICGMGLELETAAMMEDGPNPELIDFTRRFWIGAVLALPLLVLTMGPLVGLGALREGLGERTAMWIEFALGAPVVLWCGWPFMVRGWNSFRTRNLNMFSLIAMGVAAAYLFSVVAVLAPGIFPAGFRSAEGHVGVYFEAAAVIVVLVLLGQVMELRAREGTGKAIRALLDLAAKSATRIGEDGREEEVPLEEIAVGDRLRVRPGDKVPVDGVVVDGRSSVDESMITGEPVPVEKTAGDTLTGATINGTGSLVMEARRVGADTMLAQIVDMVAAAQRSRAPIQKYADKVAGWFVPAVMGVAGLAFIGWAMFGPSPALAYALVAAVSVLIIACPCALGLATPMSIMTATGRGAQAGVLIKNAEALERFEKIDTLIVDKTGTLTEGKPRLVAVMASGPDGEDEVLRLAASLERGSEHPLAEAIVTGAQERDLPLADASDFEAVTGKGVKGTVDGRAVALGNKVLLEDMGLAGGDLVDKANARRDQGETVMFVALDGELAGLVSVADPVKKTTPDALKALHELGLRIIMATGDNERTAKAVAARLGIDEIRADVLPEDKARIIRELQGQGAKVAMAGDGVNDAPALAQADVGIAMGTGADVAIESAGITLVKGNLDGIVRARRLAQATMGNIRQNLFFALIYNAAGVPVAAGVLYPAMGLLISPMFAAFAMSLSSISVVLNSLRLRTARL</sequence>
<dbReference type="RefSeq" id="WP_188656459.1">
    <property type="nucleotide sequence ID" value="NZ_BMLU01000016.1"/>
</dbReference>
<dbReference type="Gene3D" id="2.70.150.10">
    <property type="entry name" value="Calcium-transporting ATPase, cytoplasmic transduction domain A"/>
    <property type="match status" value="1"/>
</dbReference>
<dbReference type="SUPFAM" id="SSF81665">
    <property type="entry name" value="Calcium ATPase, transmembrane domain M"/>
    <property type="match status" value="1"/>
</dbReference>
<dbReference type="SFLD" id="SFLDS00003">
    <property type="entry name" value="Haloacid_Dehalogenase"/>
    <property type="match status" value="1"/>
</dbReference>
<feature type="domain" description="Heavy metal binding" evidence="13">
    <location>
        <begin position="6"/>
        <end position="29"/>
    </location>
</feature>
<comment type="similarity">
    <text evidence="2 11">Belongs to the cation transport ATPase (P-type) (TC 3.A.3) family. Type IB subfamily.</text>
</comment>
<feature type="transmembrane region" description="Helical" evidence="11">
    <location>
        <begin position="116"/>
        <end position="137"/>
    </location>
</feature>
<proteinExistence type="inferred from homology"/>
<keyword evidence="6 11" id="KW-0547">Nucleotide-binding</keyword>
<reference evidence="14 15" key="1">
    <citation type="submission" date="2019-03" db="EMBL/GenBank/DDBJ databases">
        <title>Genomic Encyclopedia of Type Strains, Phase IV (KMG-IV): sequencing the most valuable type-strain genomes for metagenomic binning, comparative biology and taxonomic classification.</title>
        <authorList>
            <person name="Goeker M."/>
        </authorList>
    </citation>
    <scope>NUCLEOTIDE SEQUENCE [LARGE SCALE GENOMIC DNA]</scope>
    <source>
        <strain evidence="14 15">DSM 25059</strain>
    </source>
</reference>
<keyword evidence="7 11" id="KW-0067">ATP-binding</keyword>
<keyword evidence="3 11" id="KW-1003">Cell membrane</keyword>
<evidence type="ECO:0000256" key="2">
    <source>
        <dbReference type="ARBA" id="ARBA00006024"/>
    </source>
</evidence>